<keyword evidence="5" id="KW-1185">Reference proteome</keyword>
<dbReference type="VEuPathDB" id="FungiDB:C8Q69DRAFT_230625"/>
<evidence type="ECO:0000259" key="3">
    <source>
        <dbReference type="Pfam" id="PF14342"/>
    </source>
</evidence>
<gene>
    <name evidence="4" type="ORF">C8Q69DRAFT_230625</name>
</gene>
<name>A0A443HW62_BYSSP</name>
<keyword evidence="2" id="KW-0472">Membrane</keyword>
<evidence type="ECO:0000313" key="4">
    <source>
        <dbReference type="EMBL" id="RWQ96075.1"/>
    </source>
</evidence>
<evidence type="ECO:0000313" key="5">
    <source>
        <dbReference type="Proteomes" id="UP000283841"/>
    </source>
</evidence>
<feature type="transmembrane region" description="Helical" evidence="2">
    <location>
        <begin position="93"/>
        <end position="117"/>
    </location>
</feature>
<accession>A0A443HW62</accession>
<evidence type="ECO:0000256" key="1">
    <source>
        <dbReference type="SAM" id="MobiDB-lite"/>
    </source>
</evidence>
<proteinExistence type="predicted"/>
<keyword evidence="2" id="KW-0812">Transmembrane</keyword>
<evidence type="ECO:0000256" key="2">
    <source>
        <dbReference type="SAM" id="Phobius"/>
    </source>
</evidence>
<feature type="region of interest" description="Disordered" evidence="1">
    <location>
        <begin position="27"/>
        <end position="53"/>
    </location>
</feature>
<protein>
    <recommendedName>
        <fullName evidence="3">DUF4396 domain-containing protein</fullName>
    </recommendedName>
</protein>
<dbReference type="InterPro" id="IPR025509">
    <property type="entry name" value="DUF4396"/>
</dbReference>
<dbReference type="STRING" id="264951.A0A443HW62"/>
<feature type="domain" description="DUF4396" evidence="3">
    <location>
        <begin position="64"/>
        <end position="198"/>
    </location>
</feature>
<dbReference type="RefSeq" id="XP_028485720.1">
    <property type="nucleotide sequence ID" value="XM_028626401.1"/>
</dbReference>
<comment type="caution">
    <text evidence="4">The sequence shown here is derived from an EMBL/GenBank/DDBJ whole genome shotgun (WGS) entry which is preliminary data.</text>
</comment>
<feature type="compositionally biased region" description="Basic residues" evidence="1">
    <location>
        <begin position="32"/>
        <end position="46"/>
    </location>
</feature>
<reference evidence="4 5" key="1">
    <citation type="journal article" date="2018" name="Front. Microbiol.">
        <title>Genomic and genetic insights into a cosmopolitan fungus, Paecilomyces variotii (Eurotiales).</title>
        <authorList>
            <person name="Urquhart A.S."/>
            <person name="Mondo S.J."/>
            <person name="Makela M.R."/>
            <person name="Hane J.K."/>
            <person name="Wiebenga A."/>
            <person name="He G."/>
            <person name="Mihaltcheva S."/>
            <person name="Pangilinan J."/>
            <person name="Lipzen A."/>
            <person name="Barry K."/>
            <person name="de Vries R.P."/>
            <person name="Grigoriev I.V."/>
            <person name="Idnurm A."/>
        </authorList>
    </citation>
    <scope>NUCLEOTIDE SEQUENCE [LARGE SCALE GENOMIC DNA]</scope>
    <source>
        <strain evidence="4 5">CBS 101075</strain>
    </source>
</reference>
<feature type="transmembrane region" description="Helical" evidence="2">
    <location>
        <begin position="172"/>
        <end position="193"/>
    </location>
</feature>
<dbReference type="Pfam" id="PF14342">
    <property type="entry name" value="DUF4396"/>
    <property type="match status" value="1"/>
</dbReference>
<dbReference type="GeneID" id="39595678"/>
<dbReference type="AlphaFoldDB" id="A0A443HW62"/>
<dbReference type="EMBL" id="RCNU01000004">
    <property type="protein sequence ID" value="RWQ96075.1"/>
    <property type="molecule type" value="Genomic_DNA"/>
</dbReference>
<dbReference type="Proteomes" id="UP000283841">
    <property type="component" value="Unassembled WGS sequence"/>
</dbReference>
<keyword evidence="2" id="KW-1133">Transmembrane helix</keyword>
<organism evidence="4 5">
    <name type="scientific">Byssochlamys spectabilis</name>
    <name type="common">Paecilomyces variotii</name>
    <dbReference type="NCBI Taxonomy" id="264951"/>
    <lineage>
        <taxon>Eukaryota</taxon>
        <taxon>Fungi</taxon>
        <taxon>Dikarya</taxon>
        <taxon>Ascomycota</taxon>
        <taxon>Pezizomycotina</taxon>
        <taxon>Eurotiomycetes</taxon>
        <taxon>Eurotiomycetidae</taxon>
        <taxon>Eurotiales</taxon>
        <taxon>Thermoascaceae</taxon>
        <taxon>Paecilomyces</taxon>
    </lineage>
</organism>
<sequence>MWISTRLNTQGTRSLIHPSRCPILGFSSSSSHSRHHSHSHQHHHHTNPSSESITKPEFWASKETWKRAAVNTTRCLVGCTSGDFSSMWFLQTYWPGLGMGMTMPISMMAGLATSLLLETLFLRFGSERLPLVLAGRTALGMSLFSMLAMETVESIVDYNLTGGVVALDDPKFWLAAAVSMGAGWLAPLPYNYIRLRKYGVGCH</sequence>